<gene>
    <name evidence="1" type="ORF">O0236_000485</name>
</gene>
<organism evidence="1 2">
    <name type="scientific">Lentilactobacillus terminaliae</name>
    <dbReference type="NCBI Taxonomy" id="3003483"/>
    <lineage>
        <taxon>Bacteria</taxon>
        <taxon>Bacillati</taxon>
        <taxon>Bacillota</taxon>
        <taxon>Bacilli</taxon>
        <taxon>Lactobacillales</taxon>
        <taxon>Lactobacillaceae</taxon>
        <taxon>Lentilactobacillus</taxon>
    </lineage>
</organism>
<accession>A0ACD5DF81</accession>
<keyword evidence="2" id="KW-1185">Reference proteome</keyword>
<proteinExistence type="predicted"/>
<evidence type="ECO:0000313" key="2">
    <source>
        <dbReference type="Proteomes" id="UP001149860"/>
    </source>
</evidence>
<sequence length="181" mass="21407">MGQLITYGLLVVGVIYMCSKSFKYENISRFGWITIPVYCLIMFVINVNLNEMNLIKSGIIVVIGFLIAYFQQLQAKIKFTDEVDKHDRPVIKIQRNWTYVIGWFLVFAASITLQILWSKEMTTQEVITQLSDEIQKDLLVWRSFAYKSSWYIWLLSGINMISYTLLIMRRDKRIQDAIRRR</sequence>
<dbReference type="Proteomes" id="UP001149860">
    <property type="component" value="Chromosome"/>
</dbReference>
<protein>
    <submittedName>
        <fullName evidence="1">Uncharacterized protein</fullName>
    </submittedName>
</protein>
<dbReference type="EMBL" id="CP168151">
    <property type="protein sequence ID" value="XFD39816.1"/>
    <property type="molecule type" value="Genomic_DNA"/>
</dbReference>
<name>A0ACD5DF81_9LACO</name>
<evidence type="ECO:0000313" key="1">
    <source>
        <dbReference type="EMBL" id="XFD39816.1"/>
    </source>
</evidence>
<reference evidence="1" key="1">
    <citation type="submission" date="2024-08" db="EMBL/GenBank/DDBJ databases">
        <title>Lentilactobacillus sp. nov., isolated from tree bark.</title>
        <authorList>
            <person name="Phuengjayaem S."/>
            <person name="Tanasupawat S."/>
        </authorList>
    </citation>
    <scope>NUCLEOTIDE SEQUENCE</scope>
    <source>
        <strain evidence="1">SPB1-3</strain>
    </source>
</reference>